<comment type="similarity">
    <text evidence="3">Belongs to the ribonuclease III family.</text>
</comment>
<feature type="domain" description="RNase III" evidence="17">
    <location>
        <begin position="4"/>
        <end position="132"/>
    </location>
</feature>
<sequence length="229" mass="25788">MEQFKKIEEAIGYSFENPILLNEALTHSSYSHEGRRNLKDNERLEFLGDSVLSLIVAEYLFSHYRHQPEGDLTKLRASLVCEKSLFQFANEIGLGDFILLGKGEENTGGRTRPSVVSDAFEAVLAAIYLDGGYEPAKRFVLRFMPKHMDIHRISMTSDYKTALQEIIQKNREEKIEYVLVGESGPDHNKAFTVEVHLNSNVIGTGTGRSKKQAEQLAAKEALSLMGYET</sequence>
<evidence type="ECO:0000256" key="13">
    <source>
        <dbReference type="ARBA" id="ARBA00022842"/>
    </source>
</evidence>
<evidence type="ECO:0000256" key="15">
    <source>
        <dbReference type="HAMAP-Rule" id="MF_00104"/>
    </source>
</evidence>
<dbReference type="InterPro" id="IPR000999">
    <property type="entry name" value="RNase_III_dom"/>
</dbReference>
<evidence type="ECO:0000313" key="19">
    <source>
        <dbReference type="Proteomes" id="UP000774750"/>
    </source>
</evidence>
<keyword evidence="12 15" id="KW-0378">Hydrolase</keyword>
<evidence type="ECO:0000256" key="6">
    <source>
        <dbReference type="ARBA" id="ARBA00022552"/>
    </source>
</evidence>
<keyword evidence="5 15" id="KW-0963">Cytoplasm</keyword>
<dbReference type="Pfam" id="PF00035">
    <property type="entry name" value="dsrm"/>
    <property type="match status" value="1"/>
</dbReference>
<dbReference type="EC" id="3.1.26.3" evidence="15"/>
<dbReference type="Gene3D" id="3.30.160.20">
    <property type="match status" value="1"/>
</dbReference>
<reference evidence="18" key="2">
    <citation type="journal article" date="2021" name="Sci. Rep.">
        <title>The distribution of antibiotic resistance genes in chicken gut microbiota commensals.</title>
        <authorList>
            <person name="Juricova H."/>
            <person name="Matiasovicova J."/>
            <person name="Kubasova T."/>
            <person name="Cejkova D."/>
            <person name="Rychlik I."/>
        </authorList>
    </citation>
    <scope>NUCLEOTIDE SEQUENCE</scope>
    <source>
        <strain evidence="18">An559</strain>
    </source>
</reference>
<dbReference type="EMBL" id="JACJKY010000006">
    <property type="protein sequence ID" value="MBM6920598.1"/>
    <property type="molecule type" value="Genomic_DNA"/>
</dbReference>
<feature type="active site" evidence="15">
    <location>
        <position position="49"/>
    </location>
</feature>
<dbReference type="PROSITE" id="PS00517">
    <property type="entry name" value="RNASE_3_1"/>
    <property type="match status" value="1"/>
</dbReference>
<dbReference type="Pfam" id="PF14622">
    <property type="entry name" value="Ribonucleas_3_3"/>
    <property type="match status" value="1"/>
</dbReference>
<dbReference type="PANTHER" id="PTHR11207">
    <property type="entry name" value="RIBONUCLEASE III"/>
    <property type="match status" value="1"/>
</dbReference>
<dbReference type="SMART" id="SM00535">
    <property type="entry name" value="RIBOc"/>
    <property type="match status" value="1"/>
</dbReference>
<dbReference type="InterPro" id="IPR036389">
    <property type="entry name" value="RNase_III_sf"/>
</dbReference>
<keyword evidence="9 15" id="KW-0540">Nuclease</keyword>
<comment type="cofactor">
    <cofactor evidence="15">
        <name>Mg(2+)</name>
        <dbReference type="ChEBI" id="CHEBI:18420"/>
    </cofactor>
</comment>
<evidence type="ECO:0000259" key="16">
    <source>
        <dbReference type="PROSITE" id="PS50137"/>
    </source>
</evidence>
<comment type="subcellular location">
    <subcellularLocation>
        <location evidence="2 15">Cytoplasm</location>
    </subcellularLocation>
</comment>
<keyword evidence="6 15" id="KW-0698">rRNA processing</keyword>
<feature type="binding site" evidence="15">
    <location>
        <position position="118"/>
    </location>
    <ligand>
        <name>Mg(2+)</name>
        <dbReference type="ChEBI" id="CHEBI:18420"/>
    </ligand>
</feature>
<dbReference type="FunFam" id="1.10.1520.10:FF:000001">
    <property type="entry name" value="Ribonuclease 3"/>
    <property type="match status" value="1"/>
</dbReference>
<keyword evidence="8 15" id="KW-0819">tRNA processing</keyword>
<dbReference type="PROSITE" id="PS50142">
    <property type="entry name" value="RNASE_3_2"/>
    <property type="match status" value="1"/>
</dbReference>
<dbReference type="SUPFAM" id="SSF54768">
    <property type="entry name" value="dsRNA-binding domain-like"/>
    <property type="match status" value="1"/>
</dbReference>
<comment type="catalytic activity">
    <reaction evidence="1 15">
        <text>Endonucleolytic cleavage to 5'-phosphomonoester.</text>
        <dbReference type="EC" id="3.1.26.3"/>
    </reaction>
</comment>
<keyword evidence="10 15" id="KW-0479">Metal-binding</keyword>
<dbReference type="GO" id="GO:0006397">
    <property type="term" value="P:mRNA processing"/>
    <property type="evidence" value="ECO:0007669"/>
    <property type="project" value="UniProtKB-UniRule"/>
</dbReference>
<dbReference type="GO" id="GO:0004525">
    <property type="term" value="F:ribonuclease III activity"/>
    <property type="evidence" value="ECO:0007669"/>
    <property type="project" value="UniProtKB-UniRule"/>
</dbReference>
<dbReference type="CDD" id="cd00593">
    <property type="entry name" value="RIBOc"/>
    <property type="match status" value="1"/>
</dbReference>
<evidence type="ECO:0000256" key="3">
    <source>
        <dbReference type="ARBA" id="ARBA00010183"/>
    </source>
</evidence>
<dbReference type="AlphaFoldDB" id="A0A938X640"/>
<keyword evidence="15" id="KW-0699">rRNA-binding</keyword>
<evidence type="ECO:0000256" key="1">
    <source>
        <dbReference type="ARBA" id="ARBA00000109"/>
    </source>
</evidence>
<feature type="binding site" evidence="15">
    <location>
        <position position="45"/>
    </location>
    <ligand>
        <name>Mg(2+)</name>
        <dbReference type="ChEBI" id="CHEBI:18420"/>
    </ligand>
</feature>
<keyword evidence="14 15" id="KW-0694">RNA-binding</keyword>
<reference evidence="18" key="1">
    <citation type="submission" date="2020-08" db="EMBL/GenBank/DDBJ databases">
        <authorList>
            <person name="Cejkova D."/>
            <person name="Kubasova T."/>
            <person name="Jahodarova E."/>
            <person name="Rychlik I."/>
        </authorList>
    </citation>
    <scope>NUCLEOTIDE SEQUENCE</scope>
    <source>
        <strain evidence="18">An559</strain>
    </source>
</reference>
<dbReference type="PANTHER" id="PTHR11207:SF0">
    <property type="entry name" value="RIBONUCLEASE 3"/>
    <property type="match status" value="1"/>
</dbReference>
<comment type="subunit">
    <text evidence="4 15">Homodimer.</text>
</comment>
<dbReference type="SMART" id="SM00358">
    <property type="entry name" value="DSRM"/>
    <property type="match status" value="1"/>
</dbReference>
<dbReference type="GO" id="GO:0008033">
    <property type="term" value="P:tRNA processing"/>
    <property type="evidence" value="ECO:0007669"/>
    <property type="project" value="UniProtKB-KW"/>
</dbReference>
<keyword evidence="11 15" id="KW-0255">Endonuclease</keyword>
<organism evidence="18 19">
    <name type="scientific">Merdimmobilis hominis</name>
    <dbReference type="NCBI Taxonomy" id="2897707"/>
    <lineage>
        <taxon>Bacteria</taxon>
        <taxon>Bacillati</taxon>
        <taxon>Bacillota</taxon>
        <taxon>Clostridia</taxon>
        <taxon>Eubacteriales</taxon>
        <taxon>Oscillospiraceae</taxon>
        <taxon>Merdimmobilis</taxon>
    </lineage>
</organism>
<evidence type="ECO:0000256" key="4">
    <source>
        <dbReference type="ARBA" id="ARBA00011738"/>
    </source>
</evidence>
<dbReference type="GO" id="GO:0019843">
    <property type="term" value="F:rRNA binding"/>
    <property type="evidence" value="ECO:0007669"/>
    <property type="project" value="UniProtKB-KW"/>
</dbReference>
<evidence type="ECO:0000256" key="14">
    <source>
        <dbReference type="ARBA" id="ARBA00022884"/>
    </source>
</evidence>
<evidence type="ECO:0000313" key="18">
    <source>
        <dbReference type="EMBL" id="MBM6920598.1"/>
    </source>
</evidence>
<feature type="domain" description="DRBM" evidence="16">
    <location>
        <begin position="158"/>
        <end position="227"/>
    </location>
</feature>
<evidence type="ECO:0000256" key="11">
    <source>
        <dbReference type="ARBA" id="ARBA00022759"/>
    </source>
</evidence>
<dbReference type="RefSeq" id="WP_204445623.1">
    <property type="nucleotide sequence ID" value="NZ_JACJKY010000006.1"/>
</dbReference>
<proteinExistence type="inferred from homology"/>
<gene>
    <name evidence="15" type="primary">rnc</name>
    <name evidence="18" type="ORF">H6A12_05430</name>
</gene>
<dbReference type="InterPro" id="IPR011907">
    <property type="entry name" value="RNase_III"/>
</dbReference>
<comment type="function">
    <text evidence="15">Digests double-stranded RNA. Involved in the processing of primary rRNA transcript to yield the immediate precursors to the large and small rRNAs (23S and 16S). Processes some mRNAs, and tRNAs when they are encoded in the rRNA operon. Processes pre-crRNA and tracrRNA of type II CRISPR loci if present in the organism.</text>
</comment>
<dbReference type="FunFam" id="3.30.160.20:FF:000003">
    <property type="entry name" value="Ribonuclease 3"/>
    <property type="match status" value="1"/>
</dbReference>
<dbReference type="GO" id="GO:0003725">
    <property type="term" value="F:double-stranded RNA binding"/>
    <property type="evidence" value="ECO:0007669"/>
    <property type="project" value="TreeGrafter"/>
</dbReference>
<accession>A0A938X640</accession>
<name>A0A938X640_9FIRM</name>
<evidence type="ECO:0000256" key="9">
    <source>
        <dbReference type="ARBA" id="ARBA00022722"/>
    </source>
</evidence>
<dbReference type="GO" id="GO:0042802">
    <property type="term" value="F:identical protein binding"/>
    <property type="evidence" value="ECO:0007669"/>
    <property type="project" value="UniProtKB-ARBA"/>
</dbReference>
<keyword evidence="7 15" id="KW-0507">mRNA processing</keyword>
<keyword evidence="13 15" id="KW-0460">Magnesium</keyword>
<dbReference type="SUPFAM" id="SSF69065">
    <property type="entry name" value="RNase III domain-like"/>
    <property type="match status" value="1"/>
</dbReference>
<dbReference type="GO" id="GO:0005737">
    <property type="term" value="C:cytoplasm"/>
    <property type="evidence" value="ECO:0007669"/>
    <property type="project" value="UniProtKB-SubCell"/>
</dbReference>
<evidence type="ECO:0000256" key="2">
    <source>
        <dbReference type="ARBA" id="ARBA00004496"/>
    </source>
</evidence>
<dbReference type="InterPro" id="IPR014720">
    <property type="entry name" value="dsRBD_dom"/>
</dbReference>
<dbReference type="GO" id="GO:0046872">
    <property type="term" value="F:metal ion binding"/>
    <property type="evidence" value="ECO:0007669"/>
    <property type="project" value="UniProtKB-KW"/>
</dbReference>
<evidence type="ECO:0000256" key="5">
    <source>
        <dbReference type="ARBA" id="ARBA00022490"/>
    </source>
</evidence>
<comment type="caution">
    <text evidence="18">The sequence shown here is derived from an EMBL/GenBank/DDBJ whole genome shotgun (WGS) entry which is preliminary data.</text>
</comment>
<evidence type="ECO:0000256" key="7">
    <source>
        <dbReference type="ARBA" id="ARBA00022664"/>
    </source>
</evidence>
<protein>
    <recommendedName>
        <fullName evidence="15">Ribonuclease 3</fullName>
        <ecNumber evidence="15">3.1.26.3</ecNumber>
    </recommendedName>
    <alternativeName>
        <fullName evidence="15">Ribonuclease III</fullName>
        <shortName evidence="15">RNase III</shortName>
    </alternativeName>
</protein>
<keyword evidence="19" id="KW-1185">Reference proteome</keyword>
<dbReference type="GO" id="GO:0006364">
    <property type="term" value="P:rRNA processing"/>
    <property type="evidence" value="ECO:0007669"/>
    <property type="project" value="UniProtKB-UniRule"/>
</dbReference>
<dbReference type="HAMAP" id="MF_00104">
    <property type="entry name" value="RNase_III"/>
    <property type="match status" value="1"/>
</dbReference>
<dbReference type="CDD" id="cd10845">
    <property type="entry name" value="DSRM_RNAse_III_family"/>
    <property type="match status" value="1"/>
</dbReference>
<dbReference type="Gene3D" id="1.10.1520.10">
    <property type="entry name" value="Ribonuclease III domain"/>
    <property type="match status" value="1"/>
</dbReference>
<dbReference type="NCBIfam" id="TIGR02191">
    <property type="entry name" value="RNaseIII"/>
    <property type="match status" value="1"/>
</dbReference>
<dbReference type="PROSITE" id="PS50137">
    <property type="entry name" value="DS_RBD"/>
    <property type="match status" value="1"/>
</dbReference>
<feature type="active site" evidence="15">
    <location>
        <position position="121"/>
    </location>
</feature>
<feature type="binding site" evidence="15">
    <location>
        <position position="121"/>
    </location>
    <ligand>
        <name>Mg(2+)</name>
        <dbReference type="ChEBI" id="CHEBI:18420"/>
    </ligand>
</feature>
<evidence type="ECO:0000256" key="10">
    <source>
        <dbReference type="ARBA" id="ARBA00022723"/>
    </source>
</evidence>
<dbReference type="GO" id="GO:0010468">
    <property type="term" value="P:regulation of gene expression"/>
    <property type="evidence" value="ECO:0007669"/>
    <property type="project" value="TreeGrafter"/>
</dbReference>
<dbReference type="Proteomes" id="UP000774750">
    <property type="component" value="Unassembled WGS sequence"/>
</dbReference>
<evidence type="ECO:0000256" key="8">
    <source>
        <dbReference type="ARBA" id="ARBA00022694"/>
    </source>
</evidence>
<evidence type="ECO:0000256" key="12">
    <source>
        <dbReference type="ARBA" id="ARBA00022801"/>
    </source>
</evidence>
<evidence type="ECO:0000259" key="17">
    <source>
        <dbReference type="PROSITE" id="PS50142"/>
    </source>
</evidence>